<dbReference type="InterPro" id="IPR050832">
    <property type="entry name" value="Bact_Acetyltransf"/>
</dbReference>
<dbReference type="CDD" id="cd04301">
    <property type="entry name" value="NAT_SF"/>
    <property type="match status" value="1"/>
</dbReference>
<comment type="caution">
    <text evidence="4">The sequence shown here is derived from an EMBL/GenBank/DDBJ whole genome shotgun (WGS) entry which is preliminary data.</text>
</comment>
<proteinExistence type="predicted"/>
<dbReference type="GO" id="GO:0016747">
    <property type="term" value="F:acyltransferase activity, transferring groups other than amino-acyl groups"/>
    <property type="evidence" value="ECO:0007669"/>
    <property type="project" value="InterPro"/>
</dbReference>
<dbReference type="InterPro" id="IPR016181">
    <property type="entry name" value="Acyl_CoA_acyltransferase"/>
</dbReference>
<dbReference type="AlphaFoldDB" id="A0A2T0KHG1"/>
<gene>
    <name evidence="4" type="ORF">CLV67_104386</name>
</gene>
<evidence type="ECO:0000313" key="4">
    <source>
        <dbReference type="EMBL" id="PRX22858.1"/>
    </source>
</evidence>
<dbReference type="Pfam" id="PF00583">
    <property type="entry name" value="Acetyltransf_1"/>
    <property type="match status" value="1"/>
</dbReference>
<accession>A0A2T0KHG1</accession>
<evidence type="ECO:0000256" key="2">
    <source>
        <dbReference type="ARBA" id="ARBA00023315"/>
    </source>
</evidence>
<dbReference type="EMBL" id="PVMZ01000004">
    <property type="protein sequence ID" value="PRX22858.1"/>
    <property type="molecule type" value="Genomic_DNA"/>
</dbReference>
<dbReference type="OrthoDB" id="9805924at2"/>
<evidence type="ECO:0000313" key="5">
    <source>
        <dbReference type="Proteomes" id="UP000239415"/>
    </source>
</evidence>
<dbReference type="InterPro" id="IPR000182">
    <property type="entry name" value="GNAT_dom"/>
</dbReference>
<dbReference type="PROSITE" id="PS51186">
    <property type="entry name" value="GNAT"/>
    <property type="match status" value="1"/>
</dbReference>
<feature type="domain" description="N-acetyltransferase" evidence="3">
    <location>
        <begin position="7"/>
        <end position="161"/>
    </location>
</feature>
<dbReference type="Proteomes" id="UP000239415">
    <property type="component" value="Unassembled WGS sequence"/>
</dbReference>
<dbReference type="Gene3D" id="3.40.630.30">
    <property type="match status" value="1"/>
</dbReference>
<evidence type="ECO:0000256" key="1">
    <source>
        <dbReference type="ARBA" id="ARBA00022679"/>
    </source>
</evidence>
<dbReference type="RefSeq" id="WP_106317836.1">
    <property type="nucleotide sequence ID" value="NZ_BOMO01000022.1"/>
</dbReference>
<keyword evidence="5" id="KW-1185">Reference proteome</keyword>
<dbReference type="PANTHER" id="PTHR43877">
    <property type="entry name" value="AMINOALKYLPHOSPHONATE N-ACETYLTRANSFERASE-RELATED-RELATED"/>
    <property type="match status" value="1"/>
</dbReference>
<evidence type="ECO:0000259" key="3">
    <source>
        <dbReference type="PROSITE" id="PS51186"/>
    </source>
</evidence>
<organism evidence="4 5">
    <name type="scientific">Actinoplanes italicus</name>
    <dbReference type="NCBI Taxonomy" id="113567"/>
    <lineage>
        <taxon>Bacteria</taxon>
        <taxon>Bacillati</taxon>
        <taxon>Actinomycetota</taxon>
        <taxon>Actinomycetes</taxon>
        <taxon>Micromonosporales</taxon>
        <taxon>Micromonosporaceae</taxon>
        <taxon>Actinoplanes</taxon>
    </lineage>
</organism>
<dbReference type="SUPFAM" id="SSF55729">
    <property type="entry name" value="Acyl-CoA N-acyltransferases (Nat)"/>
    <property type="match status" value="1"/>
</dbReference>
<keyword evidence="2" id="KW-0012">Acyltransferase</keyword>
<sequence>MTSAAELVVTHSSPADTPSVEQLFIAYRHFYGRTGDDAKAAEFLRTRLSTGESRVLAARTAEKVVGFCQIYKQFSSLGLTVTWVLNDLFVLPEARGLGAGRALVVQTLREARAAGAVAVVLETMSDNEVAQTLYRSLGFVESHRDGEFVHYRNDLEGGDHV</sequence>
<name>A0A2T0KHG1_9ACTN</name>
<keyword evidence="1 4" id="KW-0808">Transferase</keyword>
<reference evidence="4 5" key="1">
    <citation type="submission" date="2018-03" db="EMBL/GenBank/DDBJ databases">
        <title>Genomic Encyclopedia of Archaeal and Bacterial Type Strains, Phase II (KMG-II): from individual species to whole genera.</title>
        <authorList>
            <person name="Goeker M."/>
        </authorList>
    </citation>
    <scope>NUCLEOTIDE SEQUENCE [LARGE SCALE GENOMIC DNA]</scope>
    <source>
        <strain evidence="4 5">DSM 43146</strain>
    </source>
</reference>
<protein>
    <submittedName>
        <fullName evidence="4">Acetyltransferase (GNAT) family protein</fullName>
    </submittedName>
</protein>